<dbReference type="EMBL" id="JAMWBK010000004">
    <property type="protein sequence ID" value="KAJ8905591.1"/>
    <property type="molecule type" value="Genomic_DNA"/>
</dbReference>
<keyword evidence="3" id="KW-1185">Reference proteome</keyword>
<keyword evidence="1" id="KW-0732">Signal</keyword>
<protein>
    <submittedName>
        <fullName evidence="2">Uncharacterized protein</fullName>
    </submittedName>
</protein>
<dbReference type="Proteomes" id="UP001157974">
    <property type="component" value="Unassembled WGS sequence"/>
</dbReference>
<name>A0AAV8UYK0_9RHOD</name>
<reference evidence="2 3" key="1">
    <citation type="journal article" date="2023" name="Nat. Commun.">
        <title>Origin of minicircular mitochondrial genomes in red algae.</title>
        <authorList>
            <person name="Lee Y."/>
            <person name="Cho C.H."/>
            <person name="Lee Y.M."/>
            <person name="Park S.I."/>
            <person name="Yang J.H."/>
            <person name="West J.A."/>
            <person name="Bhattacharya D."/>
            <person name="Yoon H.S."/>
        </authorList>
    </citation>
    <scope>NUCLEOTIDE SEQUENCE [LARGE SCALE GENOMIC DNA]</scope>
    <source>
        <strain evidence="2 3">CCMP1338</strain>
        <tissue evidence="2">Whole cell</tissue>
    </source>
</reference>
<feature type="chain" id="PRO_5043922525" evidence="1">
    <location>
        <begin position="20"/>
        <end position="785"/>
    </location>
</feature>
<feature type="signal peptide" evidence="1">
    <location>
        <begin position="1"/>
        <end position="19"/>
    </location>
</feature>
<gene>
    <name evidence="2" type="ORF">NDN08_002098</name>
</gene>
<accession>A0AAV8UYK0</accession>
<proteinExistence type="predicted"/>
<evidence type="ECO:0000256" key="1">
    <source>
        <dbReference type="SAM" id="SignalP"/>
    </source>
</evidence>
<organism evidence="2 3">
    <name type="scientific">Rhodosorus marinus</name>
    <dbReference type="NCBI Taxonomy" id="101924"/>
    <lineage>
        <taxon>Eukaryota</taxon>
        <taxon>Rhodophyta</taxon>
        <taxon>Stylonematophyceae</taxon>
        <taxon>Stylonematales</taxon>
        <taxon>Stylonemataceae</taxon>
        <taxon>Rhodosorus</taxon>
    </lineage>
</organism>
<evidence type="ECO:0000313" key="2">
    <source>
        <dbReference type="EMBL" id="KAJ8905591.1"/>
    </source>
</evidence>
<dbReference type="AlphaFoldDB" id="A0AAV8UYK0"/>
<evidence type="ECO:0000313" key="3">
    <source>
        <dbReference type="Proteomes" id="UP001157974"/>
    </source>
</evidence>
<comment type="caution">
    <text evidence="2">The sequence shown here is derived from an EMBL/GenBank/DDBJ whole genome shotgun (WGS) entry which is preliminary data.</text>
</comment>
<sequence length="785" mass="82123">MRLVFSILVLPLFAAFVAAQFGPNTCADVDTTIALEFVEGFNRDLVYNGEVVGQVRVRNKERDGENCVRITFLSNDADLVSVRAGIFAEESLIPIPVNYPKRKNKTNYLANRGLAADTEVRKLSIIFCANDIQANELGCCDVPSLSIIAHAIIEGPDSTTIRAEMKPMDPGPDGACVIRQATGPNITVCQMLKSCCVTGLCASGGECLSPEAFGSSTCAETSEGYINTSYNCACCLASENECFDPDDLSRCMSTSDYGDEGGCLDSAVVGSSSVCECCDVQGPNCLFTPTNGPPTICTPHAETCDGPDMAPYTTLPPLYRCACCGLVVACFLPPDIRPPEKNLCAARSFFESEKGCSAGIDSEGFCECCNPPDSCRITDEIGVPRCIAKADYSDCAPTSAVYIAEDGSCACCDSLVSCIDPENSSVCLDQSLVTGCDGNTTVRDDGVCECCTTPNCSTTDASGVKRCKTISEFGTENCPLGSAFLVPETGECACDCLPVEEKCTLEPVNGGGAECVDIAMNDFCGSEGNVFRRPSTGKCDCCPNSECLINGNCHSAGDFVIPGTSCVGVPSESCECSCINPGECRDSSIQRCVNIVDFATANCPSGAEVGPNATECICSCGVDECVDPVTGLCKLAQTYSTENACVFGAFRLPETGECTCDCLPLEEQCALDPGNGGVAECVGLGMTDFCGSEGNVFRRPSTGKCDCCPNSECLINGNCHSAGDFVIPGTSCVGVPSESCECSCINPGECRDSSIQRCVNIVDFATANCPSGAEVGPNATECICS</sequence>